<keyword evidence="2" id="KW-1185">Reference proteome</keyword>
<organism evidence="1 2">
    <name type="scientific">Marivirga atlantica</name>
    <dbReference type="NCBI Taxonomy" id="1548457"/>
    <lineage>
        <taxon>Bacteria</taxon>
        <taxon>Pseudomonadati</taxon>
        <taxon>Bacteroidota</taxon>
        <taxon>Cytophagia</taxon>
        <taxon>Cytophagales</taxon>
        <taxon>Marivirgaceae</taxon>
        <taxon>Marivirga</taxon>
    </lineage>
</organism>
<sequence>MKRETDLLNLISTYITSWLDKPFKFSGLAILLALFFASCEEPLEAPSSKLVPNDNNTNLKYIELPLEASQAAFDTSIVSSNNINGADGIIYVGHNFDDQIGDASLEAYAGLSLQAGFSRDSITPDAELLDIKLILRTSYLYGTEFTELQEFNVFKLSDNILAGALHYKLSDTIASSELVSLPNSKVIDPEYFLANEDPDSLAIPLKRSYGLELIKYISDESFDSDELRNALNGIKIQLENSVNAIEGFDISTAQSYIEVAFKDPDEALSDTLRLNIISSSFTNADFTPKGIMPSNYSANRSFALNDDSQVYFNSLLGIYPKIKIDSYLSFIDSLDYMIIDKAEIVLGKDLSAVDNLSEQTNPPAIIFPYFLNSDRIEKVGEDFWGIQRNFSSTGGVSNQSAASNLLALNYREDESIISGDVSLFLQEVFDNRDFWDEERSILLNGQFINRNSEPFDPRATFTIGNYNNFLINSDDIKLRIYYTTFEN</sequence>
<dbReference type="EMBL" id="JAERQG010000001">
    <property type="protein sequence ID" value="MBL0763914.1"/>
    <property type="molecule type" value="Genomic_DNA"/>
</dbReference>
<proteinExistence type="predicted"/>
<evidence type="ECO:0000313" key="1">
    <source>
        <dbReference type="EMBL" id="MBL0763914.1"/>
    </source>
</evidence>
<comment type="caution">
    <text evidence="1">The sequence shown here is derived from an EMBL/GenBank/DDBJ whole genome shotgun (WGS) entry which is preliminary data.</text>
</comment>
<gene>
    <name evidence="1" type="ORF">JKP34_01545</name>
</gene>
<accession>A0A937AE30</accession>
<dbReference type="Proteomes" id="UP000642920">
    <property type="component" value="Unassembled WGS sequence"/>
</dbReference>
<evidence type="ECO:0000313" key="2">
    <source>
        <dbReference type="Proteomes" id="UP000642920"/>
    </source>
</evidence>
<name>A0A937AE30_9BACT</name>
<evidence type="ECO:0008006" key="3">
    <source>
        <dbReference type="Google" id="ProtNLM"/>
    </source>
</evidence>
<reference evidence="1" key="1">
    <citation type="submission" date="2021-01" db="EMBL/GenBank/DDBJ databases">
        <title>Marivirga sp. nov., isolated from intertidal surface sediments.</title>
        <authorList>
            <person name="Zhang M."/>
        </authorList>
    </citation>
    <scope>NUCLEOTIDE SEQUENCE</scope>
    <source>
        <strain evidence="1">SM1354</strain>
    </source>
</reference>
<dbReference type="AlphaFoldDB" id="A0A937AE30"/>
<protein>
    <recommendedName>
        <fullName evidence="3">DUF4270 family protein</fullName>
    </recommendedName>
</protein>
<dbReference type="RefSeq" id="WP_201917000.1">
    <property type="nucleotide sequence ID" value="NZ_JAERQG010000001.1"/>
</dbReference>